<dbReference type="Gene3D" id="2.10.110.10">
    <property type="entry name" value="Cysteine Rich Protein"/>
    <property type="match status" value="1"/>
</dbReference>
<feature type="region of interest" description="Disordered" evidence="5">
    <location>
        <begin position="104"/>
        <end position="124"/>
    </location>
</feature>
<dbReference type="Proteomes" id="UP000298663">
    <property type="component" value="Unassembled WGS sequence"/>
</dbReference>
<evidence type="ECO:0000256" key="2">
    <source>
        <dbReference type="ARBA" id="ARBA00022833"/>
    </source>
</evidence>
<dbReference type="PANTHER" id="PTHR15551:SF3">
    <property type="entry name" value="LIM AND CALPONIN HOMOLOGY DOMAINS-CONTAINING PROTEIN 1"/>
    <property type="match status" value="1"/>
</dbReference>
<feature type="compositionally biased region" description="Basic and acidic residues" evidence="5">
    <location>
        <begin position="106"/>
        <end position="118"/>
    </location>
</feature>
<comment type="caution">
    <text evidence="7">The sequence shown here is derived from an EMBL/GenBank/DDBJ whole genome shotgun (WGS) entry which is preliminary data.</text>
</comment>
<dbReference type="STRING" id="34508.A0A4U5MDJ5"/>
<evidence type="ECO:0000256" key="1">
    <source>
        <dbReference type="ARBA" id="ARBA00022723"/>
    </source>
</evidence>
<evidence type="ECO:0000259" key="6">
    <source>
        <dbReference type="PROSITE" id="PS50023"/>
    </source>
</evidence>
<dbReference type="SMART" id="SM00132">
    <property type="entry name" value="LIM"/>
    <property type="match status" value="1"/>
</dbReference>
<dbReference type="EMBL" id="AZBU02000008">
    <property type="protein sequence ID" value="TKR67219.1"/>
    <property type="molecule type" value="Genomic_DNA"/>
</dbReference>
<evidence type="ECO:0000256" key="4">
    <source>
        <dbReference type="PROSITE-ProRule" id="PRU00125"/>
    </source>
</evidence>
<gene>
    <name evidence="7" type="ORF">L596_023404</name>
</gene>
<evidence type="ECO:0000256" key="3">
    <source>
        <dbReference type="ARBA" id="ARBA00023038"/>
    </source>
</evidence>
<dbReference type="GO" id="GO:0001725">
    <property type="term" value="C:stress fiber"/>
    <property type="evidence" value="ECO:0007669"/>
    <property type="project" value="TreeGrafter"/>
</dbReference>
<dbReference type="PANTHER" id="PTHR15551">
    <property type="entry name" value="LIM DOMAIN ONLY 7"/>
    <property type="match status" value="1"/>
</dbReference>
<accession>A0A4U5MDJ5</accession>
<evidence type="ECO:0000313" key="7">
    <source>
        <dbReference type="EMBL" id="TKR67219.1"/>
    </source>
</evidence>
<keyword evidence="8" id="KW-1185">Reference proteome</keyword>
<evidence type="ECO:0000313" key="8">
    <source>
        <dbReference type="Proteomes" id="UP000298663"/>
    </source>
</evidence>
<keyword evidence="1 4" id="KW-0479">Metal-binding</keyword>
<sequence>MGSGGGGFRARSVEDLLTRREREVIHSPQAPTLTEIMDAKEWRHVIREQRLPQPGNPYSKGSYDNNPKFGVVQKSVGSMKDLRPVNGTLPKMTERSIADAVSKTTSMHDVHAPEEPKLEPPMPTETTNAAGEKLFAVSGRHRCAHCSQELGRGAAMIIESLKLFYHLSCFRCFVCNMALGNGTQGADVRVRGSKLHCQRCYSNDENGKFSRI</sequence>
<feature type="domain" description="LIM zinc-binding" evidence="6">
    <location>
        <begin position="141"/>
        <end position="207"/>
    </location>
</feature>
<dbReference type="GO" id="GO:0051496">
    <property type="term" value="P:positive regulation of stress fiber assembly"/>
    <property type="evidence" value="ECO:0007669"/>
    <property type="project" value="TreeGrafter"/>
</dbReference>
<dbReference type="AlphaFoldDB" id="A0A4U5MDJ5"/>
<dbReference type="InterPro" id="IPR001781">
    <property type="entry name" value="Znf_LIM"/>
</dbReference>
<dbReference type="GO" id="GO:0046872">
    <property type="term" value="F:metal ion binding"/>
    <property type="evidence" value="ECO:0007669"/>
    <property type="project" value="UniProtKB-KW"/>
</dbReference>
<dbReference type="Pfam" id="PF00412">
    <property type="entry name" value="LIM"/>
    <property type="match status" value="1"/>
</dbReference>
<proteinExistence type="predicted"/>
<dbReference type="GO" id="GO:0032034">
    <property type="term" value="F:myosin II head/neck binding"/>
    <property type="evidence" value="ECO:0007669"/>
    <property type="project" value="TreeGrafter"/>
</dbReference>
<evidence type="ECO:0000256" key="5">
    <source>
        <dbReference type="SAM" id="MobiDB-lite"/>
    </source>
</evidence>
<organism evidence="7 8">
    <name type="scientific">Steinernema carpocapsae</name>
    <name type="common">Entomopathogenic nematode</name>
    <dbReference type="NCBI Taxonomy" id="34508"/>
    <lineage>
        <taxon>Eukaryota</taxon>
        <taxon>Metazoa</taxon>
        <taxon>Ecdysozoa</taxon>
        <taxon>Nematoda</taxon>
        <taxon>Chromadorea</taxon>
        <taxon>Rhabditida</taxon>
        <taxon>Tylenchina</taxon>
        <taxon>Panagrolaimomorpha</taxon>
        <taxon>Strongyloidoidea</taxon>
        <taxon>Steinernematidae</taxon>
        <taxon>Steinernema</taxon>
    </lineage>
</organism>
<dbReference type="PROSITE" id="PS50023">
    <property type="entry name" value="LIM_DOMAIN_2"/>
    <property type="match status" value="1"/>
</dbReference>
<keyword evidence="2 4" id="KW-0862">Zinc</keyword>
<name>A0A4U5MDJ5_STECR</name>
<reference evidence="7 8" key="2">
    <citation type="journal article" date="2019" name="G3 (Bethesda)">
        <title>Hybrid Assembly of the Genome of the Entomopathogenic Nematode Steinernema carpocapsae Identifies the X-Chromosome.</title>
        <authorList>
            <person name="Serra L."/>
            <person name="Macchietto M."/>
            <person name="Macias-Munoz A."/>
            <person name="McGill C.J."/>
            <person name="Rodriguez I.M."/>
            <person name="Rodriguez B."/>
            <person name="Murad R."/>
            <person name="Mortazavi A."/>
        </authorList>
    </citation>
    <scope>NUCLEOTIDE SEQUENCE [LARGE SCALE GENOMIC DNA]</scope>
    <source>
        <strain evidence="7 8">ALL</strain>
    </source>
</reference>
<dbReference type="CDD" id="cd08368">
    <property type="entry name" value="LIM"/>
    <property type="match status" value="1"/>
</dbReference>
<keyword evidence="3 4" id="KW-0440">LIM domain</keyword>
<dbReference type="OrthoDB" id="15627at2759"/>
<protein>
    <recommendedName>
        <fullName evidence="6">LIM zinc-binding domain-containing protein</fullName>
    </recommendedName>
</protein>
<reference evidence="7 8" key="1">
    <citation type="journal article" date="2015" name="Genome Biol.">
        <title>Comparative genomics of Steinernema reveals deeply conserved gene regulatory networks.</title>
        <authorList>
            <person name="Dillman A.R."/>
            <person name="Macchietto M."/>
            <person name="Porter C.F."/>
            <person name="Rogers A."/>
            <person name="Williams B."/>
            <person name="Antoshechkin I."/>
            <person name="Lee M.M."/>
            <person name="Goodwin Z."/>
            <person name="Lu X."/>
            <person name="Lewis E.E."/>
            <person name="Goodrich-Blair H."/>
            <person name="Stock S.P."/>
            <person name="Adams B.J."/>
            <person name="Sternberg P.W."/>
            <person name="Mortazavi A."/>
        </authorList>
    </citation>
    <scope>NUCLEOTIDE SEQUENCE [LARGE SCALE GENOMIC DNA]</scope>
    <source>
        <strain evidence="7 8">ALL</strain>
    </source>
</reference>
<dbReference type="PROSITE" id="PS00478">
    <property type="entry name" value="LIM_DOMAIN_1"/>
    <property type="match status" value="1"/>
</dbReference>
<dbReference type="GO" id="GO:0051893">
    <property type="term" value="P:regulation of focal adhesion assembly"/>
    <property type="evidence" value="ECO:0007669"/>
    <property type="project" value="TreeGrafter"/>
</dbReference>